<evidence type="ECO:0000256" key="2">
    <source>
        <dbReference type="SAM" id="MobiDB-lite"/>
    </source>
</evidence>
<dbReference type="Proteomes" id="UP000428333">
    <property type="component" value="Linkage Group LG04"/>
</dbReference>
<dbReference type="PANTHER" id="PTHR20854">
    <property type="entry name" value="INOSITOL MONOPHOSPHATASE"/>
    <property type="match status" value="1"/>
</dbReference>
<dbReference type="PANTHER" id="PTHR20854:SF4">
    <property type="entry name" value="INOSITOL-1-MONOPHOSPHATASE-RELATED"/>
    <property type="match status" value="1"/>
</dbReference>
<dbReference type="GO" id="GO:0007165">
    <property type="term" value="P:signal transduction"/>
    <property type="evidence" value="ECO:0007669"/>
    <property type="project" value="TreeGrafter"/>
</dbReference>
<feature type="non-terminal residue" evidence="3">
    <location>
        <position position="1"/>
    </location>
</feature>
<evidence type="ECO:0000313" key="3">
    <source>
        <dbReference type="EMBL" id="KAE9461610.1"/>
    </source>
</evidence>
<protein>
    <submittedName>
        <fullName evidence="3">Uncharacterized protein</fullName>
    </submittedName>
</protein>
<comment type="similarity">
    <text evidence="1">Belongs to the inositol monophosphatase superfamily.</text>
</comment>
<gene>
    <name evidence="3" type="ORF">C3L33_06483</name>
</gene>
<reference evidence="3 4" key="1">
    <citation type="journal article" date="2019" name="Genome Biol. Evol.">
        <title>The Rhododendron genome and chromosomal organization provide insight into shared whole-genome duplications across the heath family (Ericaceae).</title>
        <authorList>
            <person name="Soza V.L."/>
            <person name="Lindsley D."/>
            <person name="Waalkes A."/>
            <person name="Ramage E."/>
            <person name="Patwardhan R.P."/>
            <person name="Burton J.N."/>
            <person name="Adey A."/>
            <person name="Kumar A."/>
            <person name="Qiu R."/>
            <person name="Shendure J."/>
            <person name="Hall B."/>
        </authorList>
    </citation>
    <scope>NUCLEOTIDE SEQUENCE [LARGE SCALE GENOMIC DNA]</scope>
    <source>
        <strain evidence="3">RSF 1966-606</strain>
    </source>
</reference>
<evidence type="ECO:0000256" key="1">
    <source>
        <dbReference type="ARBA" id="ARBA00009759"/>
    </source>
</evidence>
<name>A0A6A4LUC6_9ERIC</name>
<feature type="region of interest" description="Disordered" evidence="2">
    <location>
        <begin position="104"/>
        <end position="131"/>
    </location>
</feature>
<dbReference type="AlphaFoldDB" id="A0A6A4LUC6"/>
<dbReference type="Pfam" id="PF00459">
    <property type="entry name" value="Inositol_P"/>
    <property type="match status" value="1"/>
</dbReference>
<dbReference type="EMBL" id="QEFC01000959">
    <property type="protein sequence ID" value="KAE9461610.1"/>
    <property type="molecule type" value="Genomic_DNA"/>
</dbReference>
<dbReference type="GO" id="GO:0008934">
    <property type="term" value="F:inositol monophosphate 1-phosphatase activity"/>
    <property type="evidence" value="ECO:0007669"/>
    <property type="project" value="TreeGrafter"/>
</dbReference>
<keyword evidence="4" id="KW-1185">Reference proteome</keyword>
<dbReference type="InterPro" id="IPR000760">
    <property type="entry name" value="Inositol_monophosphatase-like"/>
</dbReference>
<dbReference type="SUPFAM" id="SSF56655">
    <property type="entry name" value="Carbohydrate phosphatase"/>
    <property type="match status" value="1"/>
</dbReference>
<dbReference type="GO" id="GO:0006020">
    <property type="term" value="P:inositol metabolic process"/>
    <property type="evidence" value="ECO:0007669"/>
    <property type="project" value="TreeGrafter"/>
</dbReference>
<organism evidence="3 4">
    <name type="scientific">Rhododendron williamsianum</name>
    <dbReference type="NCBI Taxonomy" id="262921"/>
    <lineage>
        <taxon>Eukaryota</taxon>
        <taxon>Viridiplantae</taxon>
        <taxon>Streptophyta</taxon>
        <taxon>Embryophyta</taxon>
        <taxon>Tracheophyta</taxon>
        <taxon>Spermatophyta</taxon>
        <taxon>Magnoliopsida</taxon>
        <taxon>eudicotyledons</taxon>
        <taxon>Gunneridae</taxon>
        <taxon>Pentapetalae</taxon>
        <taxon>asterids</taxon>
        <taxon>Ericales</taxon>
        <taxon>Ericaceae</taxon>
        <taxon>Ericoideae</taxon>
        <taxon>Rhodoreae</taxon>
        <taxon>Rhododendron</taxon>
    </lineage>
</organism>
<dbReference type="Gene3D" id="3.30.540.10">
    <property type="entry name" value="Fructose-1,6-Bisphosphatase, subunit A, domain 1"/>
    <property type="match status" value="1"/>
</dbReference>
<accession>A0A6A4LUC6</accession>
<comment type="caution">
    <text evidence="3">The sequence shown here is derived from an EMBL/GenBank/DDBJ whole genome shotgun (WGS) entry which is preliminary data.</text>
</comment>
<sequence length="131" mass="14348">MVYNPIMDELFTGIHGKGAFLNGNPIKVSSQSELVKSLLCTEGKGKGLVLQFDSQHGGSQPLKLTPSTAYSGDLKVNMTLGTSKSMWNFGFMFSHSEQSTLRKTHVTRAETTSSEQKTMSLERVGNDRSET</sequence>
<dbReference type="OrthoDB" id="10254945at2759"/>
<proteinExistence type="inferred from homology"/>
<evidence type="ECO:0000313" key="4">
    <source>
        <dbReference type="Proteomes" id="UP000428333"/>
    </source>
</evidence>
<feature type="compositionally biased region" description="Polar residues" evidence="2">
    <location>
        <begin position="109"/>
        <end position="119"/>
    </location>
</feature>